<feature type="domain" description="Amidohydrolase 3" evidence="3">
    <location>
        <begin position="343"/>
        <end position="421"/>
    </location>
</feature>
<dbReference type="InterPro" id="IPR050138">
    <property type="entry name" value="DHOase/Allantoinase_Hydrolase"/>
</dbReference>
<dbReference type="InterPro" id="IPR032466">
    <property type="entry name" value="Metal_Hydrolase"/>
</dbReference>
<evidence type="ECO:0000256" key="1">
    <source>
        <dbReference type="ARBA" id="ARBA00022833"/>
    </source>
</evidence>
<dbReference type="SUPFAM" id="SSF51556">
    <property type="entry name" value="Metallo-dependent hydrolases"/>
    <property type="match status" value="1"/>
</dbReference>
<sequence>MKIKIANGRLVDPAHDIDHAHDLFIADGKVAGIGQAPDGFAADTVIDARGLIVSPGLVDLAARLREPGYEYLATLDTEMEAAMAGGVTSLAIPPDTDPPLDEPGLVEMLRYRAKRLNKAHIYPVGALTEQLDGQRLSEMAELVDAGCVAFSQANRPITDTQVLFCALQYAATFDFRVWLQPIAPHLGREGVAHDGEVASRLGLPGIPTASETIALYTYIELARMTGARLHITRLSTAEGLAMIRRARHDGVDITCDVSINQLHLCDMDIGYFNANCRLIPPLRSQRDRDALQAGLADGDIDALCSNHTPVDDDAKQIPFSEAEPGATGLELLLPLTLKWGQARGLSMVDTLRRITISPARIIGSRSGHLGLGARADVCIFDPEGETTVTREQLRSQGKNTPFLGLNLPGQVRYTLVEGKIMFGEAALK</sequence>
<dbReference type="Proteomes" id="UP000501991">
    <property type="component" value="Chromosome"/>
</dbReference>
<dbReference type="GO" id="GO:0046872">
    <property type="term" value="F:metal ion binding"/>
    <property type="evidence" value="ECO:0007669"/>
    <property type="project" value="InterPro"/>
</dbReference>
<dbReference type="Pfam" id="PF12890">
    <property type="entry name" value="DHOase"/>
    <property type="match status" value="1"/>
</dbReference>
<dbReference type="KEGG" id="azq:G3580_04105"/>
<dbReference type="PANTHER" id="PTHR43668">
    <property type="entry name" value="ALLANTOINASE"/>
    <property type="match status" value="1"/>
</dbReference>
<dbReference type="NCBIfam" id="TIGR00857">
    <property type="entry name" value="pyrC_multi"/>
    <property type="match status" value="1"/>
</dbReference>
<dbReference type="GO" id="GO:0006145">
    <property type="term" value="P:purine nucleobase catabolic process"/>
    <property type="evidence" value="ECO:0007669"/>
    <property type="project" value="TreeGrafter"/>
</dbReference>
<dbReference type="Gene3D" id="3.20.20.140">
    <property type="entry name" value="Metal-dependent hydrolases"/>
    <property type="match status" value="1"/>
</dbReference>
<dbReference type="InterPro" id="IPR024403">
    <property type="entry name" value="DHOase_cat"/>
</dbReference>
<evidence type="ECO:0000313" key="6">
    <source>
        <dbReference type="Proteomes" id="UP000501991"/>
    </source>
</evidence>
<evidence type="ECO:0000259" key="3">
    <source>
        <dbReference type="Pfam" id="PF07969"/>
    </source>
</evidence>
<dbReference type="Pfam" id="PF07969">
    <property type="entry name" value="Amidohydro_3"/>
    <property type="match status" value="1"/>
</dbReference>
<dbReference type="InterPro" id="IPR011059">
    <property type="entry name" value="Metal-dep_hydrolase_composite"/>
</dbReference>
<keyword evidence="5" id="KW-0378">Hydrolase</keyword>
<proteinExistence type="predicted"/>
<protein>
    <submittedName>
        <fullName evidence="5">Dihydroorotase</fullName>
        <ecNumber evidence="5">3.5.2.3</ecNumber>
    </submittedName>
</protein>
<name>A0A6C1AZU7_9RHOO</name>
<organism evidence="5 6">
    <name type="scientific">Nitrogeniibacter mangrovi</name>
    <dbReference type="NCBI Taxonomy" id="2016596"/>
    <lineage>
        <taxon>Bacteria</taxon>
        <taxon>Pseudomonadati</taxon>
        <taxon>Pseudomonadota</taxon>
        <taxon>Betaproteobacteria</taxon>
        <taxon>Rhodocyclales</taxon>
        <taxon>Zoogloeaceae</taxon>
        <taxon>Nitrogeniibacter</taxon>
    </lineage>
</organism>
<gene>
    <name evidence="5" type="ORF">G3580_04105</name>
</gene>
<dbReference type="GO" id="GO:0006221">
    <property type="term" value="P:pyrimidine nucleotide biosynthetic process"/>
    <property type="evidence" value="ECO:0007669"/>
    <property type="project" value="UniProtKB-KW"/>
</dbReference>
<dbReference type="PANTHER" id="PTHR43668:SF2">
    <property type="entry name" value="ALLANTOINASE"/>
    <property type="match status" value="1"/>
</dbReference>
<accession>A0A6C1AZU7</accession>
<keyword evidence="2" id="KW-0665">Pyrimidine biosynthesis</keyword>
<dbReference type="GO" id="GO:0004038">
    <property type="term" value="F:allantoinase activity"/>
    <property type="evidence" value="ECO:0007669"/>
    <property type="project" value="TreeGrafter"/>
</dbReference>
<dbReference type="GO" id="GO:0005737">
    <property type="term" value="C:cytoplasm"/>
    <property type="evidence" value="ECO:0007669"/>
    <property type="project" value="TreeGrafter"/>
</dbReference>
<feature type="domain" description="Dihydroorotase catalytic" evidence="4">
    <location>
        <begin position="52"/>
        <end position="238"/>
    </location>
</feature>
<dbReference type="InterPro" id="IPR013108">
    <property type="entry name" value="Amidohydro_3"/>
</dbReference>
<keyword evidence="1" id="KW-0862">Zinc</keyword>
<evidence type="ECO:0000259" key="4">
    <source>
        <dbReference type="Pfam" id="PF12890"/>
    </source>
</evidence>
<dbReference type="EC" id="3.5.2.3" evidence="5"/>
<dbReference type="GO" id="GO:0004151">
    <property type="term" value="F:dihydroorotase activity"/>
    <property type="evidence" value="ECO:0007669"/>
    <property type="project" value="UniProtKB-EC"/>
</dbReference>
<dbReference type="RefSeq" id="WP_173764061.1">
    <property type="nucleotide sequence ID" value="NZ_CP048836.1"/>
</dbReference>
<dbReference type="SUPFAM" id="SSF51338">
    <property type="entry name" value="Composite domain of metallo-dependent hydrolases"/>
    <property type="match status" value="1"/>
</dbReference>
<dbReference type="InterPro" id="IPR004722">
    <property type="entry name" value="DHOase"/>
</dbReference>
<dbReference type="Gene3D" id="2.30.40.10">
    <property type="entry name" value="Urease, subunit C, domain 1"/>
    <property type="match status" value="1"/>
</dbReference>
<dbReference type="EMBL" id="CP048836">
    <property type="protein sequence ID" value="QID16891.1"/>
    <property type="molecule type" value="Genomic_DNA"/>
</dbReference>
<keyword evidence="6" id="KW-1185">Reference proteome</keyword>
<evidence type="ECO:0000313" key="5">
    <source>
        <dbReference type="EMBL" id="QID16891.1"/>
    </source>
</evidence>
<reference evidence="5 6" key="1">
    <citation type="submission" date="2020-02" db="EMBL/GenBank/DDBJ databases">
        <title>Nitrogenibacter mangrovi gen. nov., sp. nov. isolated from mangrove sediment, a denitrifying betaproteobacterium.</title>
        <authorList>
            <person name="Liao H."/>
            <person name="Tian Y."/>
        </authorList>
    </citation>
    <scope>NUCLEOTIDE SEQUENCE [LARGE SCALE GENOMIC DNA]</scope>
    <source>
        <strain evidence="5 6">M9-3-2</strain>
    </source>
</reference>
<dbReference type="AlphaFoldDB" id="A0A6C1AZU7"/>
<evidence type="ECO:0000256" key="2">
    <source>
        <dbReference type="ARBA" id="ARBA00022975"/>
    </source>
</evidence>
<dbReference type="CDD" id="cd01317">
    <property type="entry name" value="DHOase_IIa"/>
    <property type="match status" value="1"/>
</dbReference>
<dbReference type="NCBIfam" id="NF005791">
    <property type="entry name" value="PRK07627.1"/>
    <property type="match status" value="1"/>
</dbReference>